<sequence length="75" mass="8309">MQDDYPGLYTGPYGLTTRALNAASTPARAFFFFAQPTLWEDIAAASNNYFLEKMDESVEGHYNKPSVQAKITGPD</sequence>
<dbReference type="PANTHER" id="PTHR37069">
    <property type="entry name" value="DDE_TNP_1_7 DOMAIN-CONTAINING PROTEIN"/>
    <property type="match status" value="1"/>
</dbReference>
<evidence type="ECO:0000313" key="1">
    <source>
        <dbReference type="EMBL" id="GMF37473.1"/>
    </source>
</evidence>
<organism evidence="1 2">
    <name type="scientific">Phytophthora fragariaefolia</name>
    <dbReference type="NCBI Taxonomy" id="1490495"/>
    <lineage>
        <taxon>Eukaryota</taxon>
        <taxon>Sar</taxon>
        <taxon>Stramenopiles</taxon>
        <taxon>Oomycota</taxon>
        <taxon>Peronosporomycetes</taxon>
        <taxon>Peronosporales</taxon>
        <taxon>Peronosporaceae</taxon>
        <taxon>Phytophthora</taxon>
    </lineage>
</organism>
<reference evidence="1" key="1">
    <citation type="submission" date="2023-04" db="EMBL/GenBank/DDBJ databases">
        <title>Phytophthora fragariaefolia NBRC 109709.</title>
        <authorList>
            <person name="Ichikawa N."/>
            <person name="Sato H."/>
            <person name="Tonouchi N."/>
        </authorList>
    </citation>
    <scope>NUCLEOTIDE SEQUENCE</scope>
    <source>
        <strain evidence="1">NBRC 109709</strain>
    </source>
</reference>
<proteinExistence type="predicted"/>
<comment type="caution">
    <text evidence="1">The sequence shown here is derived from an EMBL/GenBank/DDBJ whole genome shotgun (WGS) entry which is preliminary data.</text>
</comment>
<name>A0A9W6XEL8_9STRA</name>
<protein>
    <submittedName>
        <fullName evidence="1">Unnamed protein product</fullName>
    </submittedName>
</protein>
<keyword evidence="2" id="KW-1185">Reference proteome</keyword>
<evidence type="ECO:0000313" key="2">
    <source>
        <dbReference type="Proteomes" id="UP001165121"/>
    </source>
</evidence>
<dbReference type="PANTHER" id="PTHR37069:SF2">
    <property type="entry name" value="PIGGYBAC TRANSPOSABLE ELEMENT-DERIVED PROTEIN DOMAIN-CONTAINING PROTEIN"/>
    <property type="match status" value="1"/>
</dbReference>
<dbReference type="Proteomes" id="UP001165121">
    <property type="component" value="Unassembled WGS sequence"/>
</dbReference>
<accession>A0A9W6XEL8</accession>
<dbReference type="EMBL" id="BSXT01001013">
    <property type="protein sequence ID" value="GMF37473.1"/>
    <property type="molecule type" value="Genomic_DNA"/>
</dbReference>
<dbReference type="OrthoDB" id="124153at2759"/>
<dbReference type="AlphaFoldDB" id="A0A9W6XEL8"/>
<gene>
    <name evidence="1" type="ORF">Pfra01_001051100</name>
</gene>